<dbReference type="AlphaFoldDB" id="A0A6P8HGA9"/>
<dbReference type="Proteomes" id="UP000515163">
    <property type="component" value="Unplaced"/>
</dbReference>
<dbReference type="Pfam" id="PF02319">
    <property type="entry name" value="WHD_E2F_TDP"/>
    <property type="match status" value="2"/>
</dbReference>
<feature type="region of interest" description="Disordered" evidence="11">
    <location>
        <begin position="94"/>
        <end position="116"/>
    </location>
</feature>
<evidence type="ECO:0000256" key="2">
    <source>
        <dbReference type="ARBA" id="ARBA00010940"/>
    </source>
</evidence>
<evidence type="ECO:0000256" key="9">
    <source>
        <dbReference type="ARBA" id="ARBA00023306"/>
    </source>
</evidence>
<dbReference type="SMART" id="SM01372">
    <property type="entry name" value="E2F_TDP"/>
    <property type="match status" value="2"/>
</dbReference>
<dbReference type="OrthoDB" id="5318at2759"/>
<keyword evidence="6" id="KW-0010">Activator</keyword>
<dbReference type="InParanoid" id="A0A6P8HGA9"/>
<dbReference type="GO" id="GO:0090575">
    <property type="term" value="C:RNA polymerase II transcription regulator complex"/>
    <property type="evidence" value="ECO:0007669"/>
    <property type="project" value="TreeGrafter"/>
</dbReference>
<feature type="compositionally biased region" description="Basic and acidic residues" evidence="11">
    <location>
        <begin position="616"/>
        <end position="626"/>
    </location>
</feature>
<dbReference type="PANTHER" id="PTHR12081:SF7">
    <property type="entry name" value="TRANSCRIPTION FACTOR EFL-3"/>
    <property type="match status" value="1"/>
</dbReference>
<keyword evidence="5 10" id="KW-0238">DNA-binding</keyword>
<feature type="region of interest" description="Disordered" evidence="11">
    <location>
        <begin position="1"/>
        <end position="33"/>
    </location>
</feature>
<feature type="domain" description="E2F/DP family winged-helix DNA-binding" evidence="12">
    <location>
        <begin position="195"/>
        <end position="264"/>
    </location>
</feature>
<dbReference type="Gene3D" id="1.10.10.10">
    <property type="entry name" value="Winged helix-like DNA-binding domain superfamily/Winged helix DNA-binding domain"/>
    <property type="match status" value="2"/>
</dbReference>
<keyword evidence="9" id="KW-0131">Cell cycle</keyword>
<evidence type="ECO:0000256" key="5">
    <source>
        <dbReference type="ARBA" id="ARBA00023125"/>
    </source>
</evidence>
<dbReference type="FunFam" id="1.10.10.10:FF:000073">
    <property type="entry name" value="E2F transcription factor 8"/>
    <property type="match status" value="1"/>
</dbReference>
<feature type="domain" description="E2F/DP family winged-helix DNA-binding" evidence="12">
    <location>
        <begin position="352"/>
        <end position="436"/>
    </location>
</feature>
<feature type="compositionally biased region" description="Low complexity" evidence="11">
    <location>
        <begin position="19"/>
        <end position="33"/>
    </location>
</feature>
<dbReference type="GO" id="GO:0000981">
    <property type="term" value="F:DNA-binding transcription factor activity, RNA polymerase II-specific"/>
    <property type="evidence" value="ECO:0007669"/>
    <property type="project" value="TreeGrafter"/>
</dbReference>
<evidence type="ECO:0000256" key="3">
    <source>
        <dbReference type="ARBA" id="ARBA00022491"/>
    </source>
</evidence>
<evidence type="ECO:0000313" key="14">
    <source>
        <dbReference type="RefSeq" id="XP_031551622.1"/>
    </source>
</evidence>
<feature type="compositionally biased region" description="Polar residues" evidence="11">
    <location>
        <begin position="599"/>
        <end position="608"/>
    </location>
</feature>
<organism evidence="13 14">
    <name type="scientific">Actinia tenebrosa</name>
    <name type="common">Australian red waratah sea anemone</name>
    <dbReference type="NCBI Taxonomy" id="6105"/>
    <lineage>
        <taxon>Eukaryota</taxon>
        <taxon>Metazoa</taxon>
        <taxon>Cnidaria</taxon>
        <taxon>Anthozoa</taxon>
        <taxon>Hexacorallia</taxon>
        <taxon>Actiniaria</taxon>
        <taxon>Actiniidae</taxon>
        <taxon>Actinia</taxon>
    </lineage>
</organism>
<keyword evidence="4 10" id="KW-0805">Transcription regulation</keyword>
<sequence length="1018" mass="112210">MVSTTNPETWNKSEKDSDSCLSDSSGSLSLSRHPSLAEISTITSNCSTSPITSDENYMERNLKSLKSQAASSESSIALLDLQLSGKTMMVPATPPKHTMKSDSSVAPTNTEDEPLTPTANLKMLVSAASPAIRDRETKKRELFTEPEQTSPIPSFCAVPSFALPMFDSKVVYRNGGFVHVNLRDGSESEKMVISRKDKSLGLLCQRFLAKYPENPSPSERIEISLDEVAKDLSVERRRIYDIVNVLESVEVISRFAKNRYMWHGKTRLPQTLAKLKQFAVTHGFTSKGGNTDKENPQMACQNKCAKAGTNKLPHLLPKNNKVCLPGMGCLPSMFDGEDDAWAKKQREADYCRKDKSLGVLSQKFLMMFLLSENRQVTLDDAANLLIDEEEEGKAKYKTKVRRLYDIANILSSLQLIQKVHIHNIQSGRKPGFRWIGIDLDSLDDLNKPTSDLNNHPKKRGGSSKNSLVEKEPVDTEESAFGRLISRRPSQQQLRRTKSDGNGKSKLPRSRSDRGFASKKRVLSSDSDNGASDKGDGYSIQEITGFRDDNSIRSPGSIKFHSELMKLKEQYPDHMSELLSACQAYLIPDENKKSRRTLFNGENSSQDDGPSSKRRKSSDDVMVKENESENATKFVHSATSPFKPFETEQNDINSTTKSPPAKHIIPSVVEGSPEQKILLEREKQKKLLEEQKDFDVKDERWKRMEDELEKALSKTRSEVSKNNDSIHSSVEIQANSIDDVSPLKPLSNYVKNMKPWYPLGKDKTVTQSTASKSGSLSPLSLQAMGVTPIAPSPVSNTTSPTNASVASSNNAQSVNLVSLTSSNLQSLWTMATCSAPSLHTSQAPLFLAMPQQHTFSSSASNPALLSVTPSTSETRKLLPLSHPPSEENCLGNIMQATTNIMPPSSTLPMNIVGTLNNANFIQESMTCLKDNQIIRPLVNVQPSVTQGFSPRMVMTAIPGIRGPARATVATPNQMTPILPKVITPQHPFSSVTGGTPCSNTVFVNSDIAKKLVMPDTKLN</sequence>
<evidence type="ECO:0000256" key="8">
    <source>
        <dbReference type="ARBA" id="ARBA00023242"/>
    </source>
</evidence>
<keyword evidence="13" id="KW-1185">Reference proteome</keyword>
<dbReference type="SUPFAM" id="SSF46785">
    <property type="entry name" value="Winged helix' DNA-binding domain"/>
    <property type="match status" value="2"/>
</dbReference>
<dbReference type="GO" id="GO:0000978">
    <property type="term" value="F:RNA polymerase II cis-regulatory region sequence-specific DNA binding"/>
    <property type="evidence" value="ECO:0007669"/>
    <property type="project" value="InterPro"/>
</dbReference>
<feature type="compositionally biased region" description="Polar residues" evidence="11">
    <location>
        <begin position="1"/>
        <end position="10"/>
    </location>
</feature>
<protein>
    <submittedName>
        <fullName evidence="14">Uncharacterized protein LOC116288899</fullName>
    </submittedName>
</protein>
<evidence type="ECO:0000313" key="13">
    <source>
        <dbReference type="Proteomes" id="UP000515163"/>
    </source>
</evidence>
<dbReference type="InterPro" id="IPR036390">
    <property type="entry name" value="WH_DNA-bd_sf"/>
</dbReference>
<evidence type="ECO:0000256" key="11">
    <source>
        <dbReference type="SAM" id="MobiDB-lite"/>
    </source>
</evidence>
<dbReference type="GeneID" id="116288899"/>
<dbReference type="PANTHER" id="PTHR12081">
    <property type="entry name" value="TRANSCRIPTION FACTOR E2F"/>
    <property type="match status" value="1"/>
</dbReference>
<evidence type="ECO:0000256" key="6">
    <source>
        <dbReference type="ARBA" id="ARBA00023159"/>
    </source>
</evidence>
<comment type="similarity">
    <text evidence="2 10">Belongs to the E2F/DP family.</text>
</comment>
<accession>A0A6P8HGA9</accession>
<dbReference type="GO" id="GO:0045892">
    <property type="term" value="P:negative regulation of DNA-templated transcription"/>
    <property type="evidence" value="ECO:0007669"/>
    <property type="project" value="UniProtKB-ARBA"/>
</dbReference>
<dbReference type="InterPro" id="IPR036388">
    <property type="entry name" value="WH-like_DNA-bd_sf"/>
</dbReference>
<evidence type="ECO:0000256" key="4">
    <source>
        <dbReference type="ARBA" id="ARBA00023015"/>
    </source>
</evidence>
<evidence type="ECO:0000259" key="12">
    <source>
        <dbReference type="SMART" id="SM01372"/>
    </source>
</evidence>
<proteinExistence type="inferred from homology"/>
<evidence type="ECO:0000256" key="1">
    <source>
        <dbReference type="ARBA" id="ARBA00004123"/>
    </source>
</evidence>
<dbReference type="FunFam" id="1.10.10.10:FF:000100">
    <property type="entry name" value="E2F transcription factor 8"/>
    <property type="match status" value="1"/>
</dbReference>
<keyword evidence="7 10" id="KW-0804">Transcription</keyword>
<gene>
    <name evidence="14" type="primary">LOC116288899</name>
</gene>
<comment type="subcellular location">
    <subcellularLocation>
        <location evidence="1 10">Nucleus</location>
    </subcellularLocation>
</comment>
<reference evidence="14" key="1">
    <citation type="submission" date="2025-08" db="UniProtKB">
        <authorList>
            <consortium name="RefSeq"/>
        </authorList>
    </citation>
    <scope>IDENTIFICATION</scope>
    <source>
        <tissue evidence="14">Tentacle</tissue>
    </source>
</reference>
<evidence type="ECO:0000256" key="10">
    <source>
        <dbReference type="RuleBase" id="RU003796"/>
    </source>
</evidence>
<feature type="region of interest" description="Disordered" evidence="11">
    <location>
        <begin position="447"/>
        <end position="553"/>
    </location>
</feature>
<dbReference type="KEGG" id="aten:116288899"/>
<evidence type="ECO:0000256" key="7">
    <source>
        <dbReference type="ARBA" id="ARBA00023163"/>
    </source>
</evidence>
<keyword evidence="3" id="KW-0678">Repressor</keyword>
<name>A0A6P8HGA9_ACTTE</name>
<feature type="region of interest" description="Disordered" evidence="11">
    <location>
        <begin position="595"/>
        <end position="668"/>
    </location>
</feature>
<keyword evidence="8 10" id="KW-0539">Nucleus</keyword>
<dbReference type="InterPro" id="IPR003316">
    <property type="entry name" value="E2F_WHTH_DNA-bd_dom"/>
</dbReference>
<dbReference type="InterPro" id="IPR015633">
    <property type="entry name" value="E2F"/>
</dbReference>
<dbReference type="RefSeq" id="XP_031551622.1">
    <property type="nucleotide sequence ID" value="XM_031695762.1"/>
</dbReference>